<organism evidence="2 3">
    <name type="scientific">Lupinus albus</name>
    <name type="common">White lupine</name>
    <name type="synonym">Lupinus termis</name>
    <dbReference type="NCBI Taxonomy" id="3870"/>
    <lineage>
        <taxon>Eukaryota</taxon>
        <taxon>Viridiplantae</taxon>
        <taxon>Streptophyta</taxon>
        <taxon>Embryophyta</taxon>
        <taxon>Tracheophyta</taxon>
        <taxon>Spermatophyta</taxon>
        <taxon>Magnoliopsida</taxon>
        <taxon>eudicotyledons</taxon>
        <taxon>Gunneridae</taxon>
        <taxon>Pentapetalae</taxon>
        <taxon>rosids</taxon>
        <taxon>fabids</taxon>
        <taxon>Fabales</taxon>
        <taxon>Fabaceae</taxon>
        <taxon>Papilionoideae</taxon>
        <taxon>50 kb inversion clade</taxon>
        <taxon>genistoids sensu lato</taxon>
        <taxon>core genistoids</taxon>
        <taxon>Genisteae</taxon>
        <taxon>Lupinus</taxon>
    </lineage>
</organism>
<evidence type="ECO:0000313" key="2">
    <source>
        <dbReference type="EMBL" id="KAE9584712.1"/>
    </source>
</evidence>
<dbReference type="EMBL" id="WOCE01000025">
    <property type="protein sequence ID" value="KAE9584712.1"/>
    <property type="molecule type" value="Genomic_DNA"/>
</dbReference>
<dbReference type="InterPro" id="IPR025525">
    <property type="entry name" value="hAT-like_transposase_RNase-H"/>
</dbReference>
<name>A0A6A4N291_LUPAL</name>
<dbReference type="PANTHER" id="PTHR23272">
    <property type="entry name" value="BED FINGER-RELATED"/>
    <property type="match status" value="1"/>
</dbReference>
<dbReference type="AlphaFoldDB" id="A0A6A4N291"/>
<proteinExistence type="predicted"/>
<dbReference type="PANTHER" id="PTHR23272:SF184">
    <property type="entry name" value="OS03G0311250 PROTEIN"/>
    <property type="match status" value="1"/>
</dbReference>
<dbReference type="OrthoDB" id="1434866at2759"/>
<reference evidence="3" key="1">
    <citation type="journal article" date="2020" name="Nat. Commun.">
        <title>Genome sequence of the cluster root forming white lupin.</title>
        <authorList>
            <person name="Hufnagel B."/>
            <person name="Marques A."/>
            <person name="Soriano A."/>
            <person name="Marques L."/>
            <person name="Divol F."/>
            <person name="Doumas P."/>
            <person name="Sallet E."/>
            <person name="Mancinotti D."/>
            <person name="Carrere S."/>
            <person name="Marande W."/>
            <person name="Arribat S."/>
            <person name="Keller J."/>
            <person name="Huneau C."/>
            <person name="Blein T."/>
            <person name="Aime D."/>
            <person name="Laguerre M."/>
            <person name="Taylor J."/>
            <person name="Schubert V."/>
            <person name="Nelson M."/>
            <person name="Geu-Flores F."/>
            <person name="Crespi M."/>
            <person name="Gallardo-Guerrero K."/>
            <person name="Delaux P.-M."/>
            <person name="Salse J."/>
            <person name="Berges H."/>
            <person name="Guyot R."/>
            <person name="Gouzy J."/>
            <person name="Peret B."/>
        </authorList>
    </citation>
    <scope>NUCLEOTIDE SEQUENCE [LARGE SCALE GENOMIC DNA]</scope>
    <source>
        <strain evidence="3">cv. Amiga</strain>
    </source>
</reference>
<evidence type="ECO:0000313" key="3">
    <source>
        <dbReference type="Proteomes" id="UP000447434"/>
    </source>
</evidence>
<dbReference type="InterPro" id="IPR012337">
    <property type="entry name" value="RNaseH-like_sf"/>
</dbReference>
<evidence type="ECO:0000259" key="1">
    <source>
        <dbReference type="Pfam" id="PF14372"/>
    </source>
</evidence>
<keyword evidence="3" id="KW-1185">Reference proteome</keyword>
<sequence length="141" mass="17029">MLESALNFQKVFKRLVERNTDFASTQGSILKNNYWNNVKYFIKFLKIFYDITTKMSGSTYVISSLYFNEHCVIMMTLEKWIESHYSLLDTMAIKMKAKYNKYWGDIKKMNFMIFIVVILHPRIKFHFVMWGLERIQDKMMS</sequence>
<comment type="caution">
    <text evidence="2">The sequence shown here is derived from an EMBL/GenBank/DDBJ whole genome shotgun (WGS) entry which is preliminary data.</text>
</comment>
<feature type="domain" description="hAT-like transposase RNase-H fold" evidence="1">
    <location>
        <begin position="56"/>
        <end position="138"/>
    </location>
</feature>
<dbReference type="SUPFAM" id="SSF53098">
    <property type="entry name" value="Ribonuclease H-like"/>
    <property type="match status" value="1"/>
</dbReference>
<dbReference type="Pfam" id="PF14372">
    <property type="entry name" value="hAT-like_RNase-H"/>
    <property type="match status" value="1"/>
</dbReference>
<accession>A0A6A4N291</accession>
<protein>
    <submittedName>
        <fullName evidence="2">Putative ribonuclease H-like domain, hAT-like transposase, RNase-H</fullName>
    </submittedName>
</protein>
<gene>
    <name evidence="2" type="ORF">Lalb_Chr25g0281051</name>
</gene>
<dbReference type="GO" id="GO:0003677">
    <property type="term" value="F:DNA binding"/>
    <property type="evidence" value="ECO:0007669"/>
    <property type="project" value="InterPro"/>
</dbReference>
<dbReference type="Proteomes" id="UP000447434">
    <property type="component" value="Chromosome 25"/>
</dbReference>